<accession>A0A1I7JZP4</accession>
<keyword evidence="2" id="KW-1185">Reference proteome</keyword>
<sequence>MILLYITAIPDVARTFHANFTRGAEYTSSNSNIFAISPPSENLLRVAISDSSWFLNKLTLADVSQENGDTVNLGDNTLHTGRVIDGRFHKRINMEGAPYALEETDTCAAISYEQMSLIANSGSGDDEHFTKVMSDLFSKTVSLDMVRIGFNGEFCAYPTQPEVYKRGQDVNRGWHAIAKEFNQGSQVLTDKIALGKNGDFPNLDAIANYLIIKKIPEEFREDPRLVVLVGSELAALYREKLFSASDKAADIQASQMALSTIAGRFALIPPFMPGRRLVVTTLDNLHIYTQKNTRRFRAEFVDERQVYEHSYLRNEGYGLGDGNLYAAVDENAIHIEEGIFSL</sequence>
<reference evidence="2" key="1">
    <citation type="submission" date="2016-10" db="EMBL/GenBank/DDBJ databases">
        <authorList>
            <person name="Varghese N."/>
            <person name="Submissions S."/>
        </authorList>
    </citation>
    <scope>NUCLEOTIDE SEQUENCE [LARGE SCALE GENOMIC DNA]</scope>
    <source>
        <strain evidence="2">DSM 18168</strain>
    </source>
</reference>
<dbReference type="OrthoDB" id="5464529at2"/>
<dbReference type="EMBL" id="FPBJ01000043">
    <property type="protein sequence ID" value="SFU90622.1"/>
    <property type="molecule type" value="Genomic_DNA"/>
</dbReference>
<dbReference type="Pfam" id="PF05125">
    <property type="entry name" value="Phage_cap_P2"/>
    <property type="match status" value="1"/>
</dbReference>
<proteinExistence type="predicted"/>
<dbReference type="Proteomes" id="UP000242496">
    <property type="component" value="Unassembled WGS sequence"/>
</dbReference>
<protein>
    <submittedName>
        <fullName evidence="1">Phage major capsid protein, P2 family</fullName>
    </submittedName>
</protein>
<dbReference type="AlphaFoldDB" id="A0A1I7JZP4"/>
<dbReference type="STRING" id="351659.SAMN05421784_1431"/>
<name>A0A1I7JZP4_9GAMM</name>
<dbReference type="RefSeq" id="WP_092553585.1">
    <property type="nucleotide sequence ID" value="NZ_CAWRBG010000073.1"/>
</dbReference>
<evidence type="ECO:0000313" key="2">
    <source>
        <dbReference type="Proteomes" id="UP000242496"/>
    </source>
</evidence>
<evidence type="ECO:0000313" key="1">
    <source>
        <dbReference type="EMBL" id="SFU90622.1"/>
    </source>
</evidence>
<dbReference type="InterPro" id="IPR006441">
    <property type="entry name" value="Phage_P2_GpN"/>
</dbReference>
<organism evidence="1 2">
    <name type="scientific">Xenorhabdus koppenhoeferi</name>
    <dbReference type="NCBI Taxonomy" id="351659"/>
    <lineage>
        <taxon>Bacteria</taxon>
        <taxon>Pseudomonadati</taxon>
        <taxon>Pseudomonadota</taxon>
        <taxon>Gammaproteobacteria</taxon>
        <taxon>Enterobacterales</taxon>
        <taxon>Morganellaceae</taxon>
        <taxon>Xenorhabdus</taxon>
    </lineage>
</organism>
<gene>
    <name evidence="1" type="ORF">SAMN05421784_1431</name>
</gene>